<dbReference type="Proteomes" id="UP000007575">
    <property type="component" value="Plasmid P1"/>
</dbReference>
<dbReference type="HOGENOM" id="CLU_2422047_0_0_0"/>
<feature type="transmembrane region" description="Helical" evidence="1">
    <location>
        <begin position="6"/>
        <end position="25"/>
    </location>
</feature>
<dbReference type="KEGG" id="dgo:DGo_PA0254"/>
<keyword evidence="1" id="KW-0472">Membrane</keyword>
<feature type="transmembrane region" description="Helical" evidence="1">
    <location>
        <begin position="57"/>
        <end position="78"/>
    </location>
</feature>
<keyword evidence="2" id="KW-0614">Plasmid</keyword>
<evidence type="ECO:0000313" key="3">
    <source>
        <dbReference type="Proteomes" id="UP000007575"/>
    </source>
</evidence>
<geneLocation type="plasmid" evidence="2 3">
    <name>P1</name>
</geneLocation>
<name>H8H088_DEIGI</name>
<reference evidence="2 3" key="1">
    <citation type="journal article" date="2012" name="PLoS ONE">
        <title>Genome sequence and transcriptome analysis of the radioresistant bacterium Deinococcus gobiensis: insights into the extreme environmental adaptations.</title>
        <authorList>
            <person name="Yuan M."/>
            <person name="Chen M."/>
            <person name="Zhang W."/>
            <person name="Lu W."/>
            <person name="Wang J."/>
            <person name="Yang M."/>
            <person name="Zhao P."/>
            <person name="Tang R."/>
            <person name="Li X."/>
            <person name="Hao Y."/>
            <person name="Zhou Z."/>
            <person name="Zhan Y."/>
            <person name="Yu H."/>
            <person name="Teng C."/>
            <person name="Yan Y."/>
            <person name="Ping S."/>
            <person name="Wang Y."/>
            <person name="Lin M."/>
        </authorList>
    </citation>
    <scope>NUCLEOTIDE SEQUENCE [LARGE SCALE GENOMIC DNA]</scope>
    <source>
        <strain evidence="3">DSM 21396 / JCM 16679 / CGMCC 1.7299 / I-0</strain>
        <plasmid evidence="2">P1</plasmid>
    </source>
</reference>
<accession>H8H088</accession>
<keyword evidence="3" id="KW-1185">Reference proteome</keyword>
<organism evidence="2 3">
    <name type="scientific">Deinococcus gobiensis (strain DSM 21396 / JCM 16679 / CGMCC 1.7299 / I-0)</name>
    <dbReference type="NCBI Taxonomy" id="745776"/>
    <lineage>
        <taxon>Bacteria</taxon>
        <taxon>Thermotogati</taxon>
        <taxon>Deinococcota</taxon>
        <taxon>Deinococci</taxon>
        <taxon>Deinococcales</taxon>
        <taxon>Deinococcaceae</taxon>
        <taxon>Deinococcus</taxon>
    </lineage>
</organism>
<keyword evidence="1" id="KW-0812">Transmembrane</keyword>
<protein>
    <submittedName>
        <fullName evidence="2">Uncharacterized protein</fullName>
    </submittedName>
</protein>
<sequence>MPFQILLFEAVLTGMSWVLAQPFLAINQPGKVTMTQTISFGLGIPLLFILAKSNQLVGVAFSLLIISIVRLLATYILFDIRFRIHLRKQNA</sequence>
<evidence type="ECO:0000313" key="2">
    <source>
        <dbReference type="EMBL" id="AFD27140.1"/>
    </source>
</evidence>
<dbReference type="EMBL" id="CP002192">
    <property type="protein sequence ID" value="AFD27140.1"/>
    <property type="molecule type" value="Genomic_DNA"/>
</dbReference>
<proteinExistence type="predicted"/>
<evidence type="ECO:0000256" key="1">
    <source>
        <dbReference type="SAM" id="Phobius"/>
    </source>
</evidence>
<feature type="transmembrane region" description="Helical" evidence="1">
    <location>
        <begin position="32"/>
        <end position="51"/>
    </location>
</feature>
<keyword evidence="1" id="KW-1133">Transmembrane helix</keyword>
<dbReference type="AlphaFoldDB" id="H8H088"/>
<gene>
    <name evidence="2" type="ordered locus">DGo_PA0254</name>
</gene>